<comment type="caution">
    <text evidence="10">The sequence shown here is derived from an EMBL/GenBank/DDBJ whole genome shotgun (WGS) entry which is preliminary data.</text>
</comment>
<name>A0A8J5TLK2_HOMAM</name>
<dbReference type="InterPro" id="IPR036640">
    <property type="entry name" value="ABC1_TM_sf"/>
</dbReference>
<dbReference type="EMBL" id="JAHLQT010001842">
    <property type="protein sequence ID" value="KAG7177781.1"/>
    <property type="molecule type" value="Genomic_DNA"/>
</dbReference>
<evidence type="ECO:0000256" key="5">
    <source>
        <dbReference type="ARBA" id="ARBA00022989"/>
    </source>
</evidence>
<dbReference type="GO" id="GO:0016020">
    <property type="term" value="C:membrane"/>
    <property type="evidence" value="ECO:0007669"/>
    <property type="project" value="InterPro"/>
</dbReference>
<evidence type="ECO:0000256" key="6">
    <source>
        <dbReference type="ARBA" id="ARBA00023136"/>
    </source>
</evidence>
<reference evidence="10" key="1">
    <citation type="journal article" date="2021" name="Sci. Adv.">
        <title>The American lobster genome reveals insights on longevity, neural, and immune adaptations.</title>
        <authorList>
            <person name="Polinski J.M."/>
            <person name="Zimin A.V."/>
            <person name="Clark K.F."/>
            <person name="Kohn A.B."/>
            <person name="Sadowski N."/>
            <person name="Timp W."/>
            <person name="Ptitsyn A."/>
            <person name="Khanna P."/>
            <person name="Romanova D.Y."/>
            <person name="Williams P."/>
            <person name="Greenwood S.J."/>
            <person name="Moroz L.L."/>
            <person name="Walt D.R."/>
            <person name="Bodnar A.G."/>
        </authorList>
    </citation>
    <scope>NUCLEOTIDE SEQUENCE</scope>
    <source>
        <strain evidence="10">GMGI-L3</strain>
    </source>
</reference>
<keyword evidence="3" id="KW-0547">Nucleotide-binding</keyword>
<dbReference type="SUPFAM" id="SSF90123">
    <property type="entry name" value="ABC transporter transmembrane region"/>
    <property type="match status" value="1"/>
</dbReference>
<feature type="domain" description="ABC transmembrane type-1" evidence="9">
    <location>
        <begin position="1"/>
        <end position="119"/>
    </location>
</feature>
<keyword evidence="2 8" id="KW-0812">Transmembrane</keyword>
<sequence length="223" mass="24704">MTFFMHCHYIWAIPLKVSVIMVLLWVQLGISAVIAAVVGILVLTPLQCLLCKKIGAVNKNFLDVSDDRLRQTHELVTGVKLVKVHAWEDVFIKRITAVRHKELKLLQHDSILRALMKSAALEPARVFSGLALFNQLTVPLFILPIIVSHTITAMNSTRRLQKFFSSPEVEGPKTPKTPITLRIPRGGGGGGGQTSLGAKLNLKENKLLDDNKTVRLSQVTEES</sequence>
<evidence type="ECO:0000256" key="7">
    <source>
        <dbReference type="SAM" id="MobiDB-lite"/>
    </source>
</evidence>
<accession>A0A8J5TLK2</accession>
<dbReference type="Proteomes" id="UP000747542">
    <property type="component" value="Unassembled WGS sequence"/>
</dbReference>
<evidence type="ECO:0000256" key="8">
    <source>
        <dbReference type="SAM" id="Phobius"/>
    </source>
</evidence>
<evidence type="ECO:0000259" key="9">
    <source>
        <dbReference type="PROSITE" id="PS50929"/>
    </source>
</evidence>
<feature type="compositionally biased region" description="Gly residues" evidence="7">
    <location>
        <begin position="185"/>
        <end position="194"/>
    </location>
</feature>
<feature type="non-terminal residue" evidence="10">
    <location>
        <position position="1"/>
    </location>
</feature>
<organism evidence="10 11">
    <name type="scientific">Homarus americanus</name>
    <name type="common">American lobster</name>
    <dbReference type="NCBI Taxonomy" id="6706"/>
    <lineage>
        <taxon>Eukaryota</taxon>
        <taxon>Metazoa</taxon>
        <taxon>Ecdysozoa</taxon>
        <taxon>Arthropoda</taxon>
        <taxon>Crustacea</taxon>
        <taxon>Multicrustacea</taxon>
        <taxon>Malacostraca</taxon>
        <taxon>Eumalacostraca</taxon>
        <taxon>Eucarida</taxon>
        <taxon>Decapoda</taxon>
        <taxon>Pleocyemata</taxon>
        <taxon>Astacidea</taxon>
        <taxon>Nephropoidea</taxon>
        <taxon>Nephropidae</taxon>
        <taxon>Homarus</taxon>
    </lineage>
</organism>
<evidence type="ECO:0000256" key="2">
    <source>
        <dbReference type="ARBA" id="ARBA00022692"/>
    </source>
</evidence>
<evidence type="ECO:0000313" key="11">
    <source>
        <dbReference type="Proteomes" id="UP000747542"/>
    </source>
</evidence>
<dbReference type="GO" id="GO:0140359">
    <property type="term" value="F:ABC-type transporter activity"/>
    <property type="evidence" value="ECO:0007669"/>
    <property type="project" value="InterPro"/>
</dbReference>
<protein>
    <submittedName>
        <fullName evidence="10">ATP-binding cassette sub-family C member Sur-like</fullName>
    </submittedName>
</protein>
<dbReference type="GO" id="GO:0005524">
    <property type="term" value="F:ATP binding"/>
    <property type="evidence" value="ECO:0007669"/>
    <property type="project" value="UniProtKB-KW"/>
</dbReference>
<dbReference type="Gene3D" id="1.20.1560.10">
    <property type="entry name" value="ABC transporter type 1, transmembrane domain"/>
    <property type="match status" value="1"/>
</dbReference>
<feature type="transmembrane region" description="Helical" evidence="8">
    <location>
        <begin position="20"/>
        <end position="43"/>
    </location>
</feature>
<evidence type="ECO:0000256" key="3">
    <source>
        <dbReference type="ARBA" id="ARBA00022741"/>
    </source>
</evidence>
<dbReference type="InterPro" id="IPR011527">
    <property type="entry name" value="ABC1_TM_dom"/>
</dbReference>
<dbReference type="AlphaFoldDB" id="A0A8J5TLK2"/>
<keyword evidence="11" id="KW-1185">Reference proteome</keyword>
<dbReference type="PANTHER" id="PTHR24223:SF461">
    <property type="entry name" value="ATP-BINDING CASSETTE SUB-FAMILY C MEMBER SUR"/>
    <property type="match status" value="1"/>
</dbReference>
<dbReference type="InterPro" id="IPR050173">
    <property type="entry name" value="ABC_transporter_C-like"/>
</dbReference>
<keyword evidence="6 8" id="KW-0472">Membrane</keyword>
<keyword evidence="4 10" id="KW-0067">ATP-binding</keyword>
<keyword evidence="1" id="KW-0813">Transport</keyword>
<dbReference type="PANTHER" id="PTHR24223">
    <property type="entry name" value="ATP-BINDING CASSETTE SUB-FAMILY C"/>
    <property type="match status" value="1"/>
</dbReference>
<dbReference type="PROSITE" id="PS50929">
    <property type="entry name" value="ABC_TM1F"/>
    <property type="match status" value="1"/>
</dbReference>
<feature type="transmembrane region" description="Helical" evidence="8">
    <location>
        <begin position="126"/>
        <end position="147"/>
    </location>
</feature>
<keyword evidence="5 8" id="KW-1133">Transmembrane helix</keyword>
<feature type="region of interest" description="Disordered" evidence="7">
    <location>
        <begin position="166"/>
        <end position="196"/>
    </location>
</feature>
<evidence type="ECO:0000256" key="4">
    <source>
        <dbReference type="ARBA" id="ARBA00022840"/>
    </source>
</evidence>
<evidence type="ECO:0000313" key="10">
    <source>
        <dbReference type="EMBL" id="KAG7177781.1"/>
    </source>
</evidence>
<evidence type="ECO:0000256" key="1">
    <source>
        <dbReference type="ARBA" id="ARBA00022448"/>
    </source>
</evidence>
<gene>
    <name evidence="10" type="primary">Sur-L</name>
    <name evidence="10" type="ORF">Hamer_G024605</name>
</gene>
<proteinExistence type="predicted"/>